<evidence type="ECO:0000313" key="3">
    <source>
        <dbReference type="EMBL" id="SCG19046.1"/>
    </source>
</evidence>
<feature type="transmembrane region" description="Helical" evidence="1">
    <location>
        <begin position="189"/>
        <end position="209"/>
    </location>
</feature>
<evidence type="ECO:0000259" key="2">
    <source>
        <dbReference type="Pfam" id="PF01757"/>
    </source>
</evidence>
<dbReference type="EMBL" id="LT607733">
    <property type="protein sequence ID" value="SCG19046.1"/>
    <property type="molecule type" value="Genomic_DNA"/>
</dbReference>
<proteinExistence type="predicted"/>
<dbReference type="GeneID" id="95805064"/>
<sequence>MAIPTANVPSTATSGSERLHALDAVRAGALLLGVVLHATLSFLEPRTWVVGDVSTSPAMNSVYFVVHVFRMTLFFLIAGFFARMLLHRRGTGGFIRNRAVRILVPFVVFWPLMMVSTVVVIIWAANQAGEEVPGPTPMTPSTFPLTHLWFLYWLLMLYVAALVVRGIVVSLDKAGNLRSRVVDPVIRTIVKTDLTPVVIGAPLLVAFLLKDDWEIWYGVPPAENGVVPNPVAVVAYGTAFGFGWLLHRQIDLLRFWERRGLRNLAIAVVLTGVALAMAGTIPPDGAEPMGARKIVYAVVYVLAIWAWTMALMGLAMRYLSKPNPRIRYVSDASYWIYIIHLPVVMALQTAVAQVGLPWFVKYPLILLVAYPLTLVSYRYLVRYTFIGRLLNGRRRKGESAEKAPETTPPVAAH</sequence>
<dbReference type="InterPro" id="IPR050623">
    <property type="entry name" value="Glucan_succinyl_AcylTrfase"/>
</dbReference>
<protein>
    <recommendedName>
        <fullName evidence="2">Acyltransferase 3 domain-containing protein</fullName>
    </recommendedName>
</protein>
<organism evidence="3 4">
    <name type="scientific">Micromonospora echinofusca</name>
    <dbReference type="NCBI Taxonomy" id="47858"/>
    <lineage>
        <taxon>Bacteria</taxon>
        <taxon>Bacillati</taxon>
        <taxon>Actinomycetota</taxon>
        <taxon>Actinomycetes</taxon>
        <taxon>Micromonosporales</taxon>
        <taxon>Micromonosporaceae</taxon>
        <taxon>Micromonospora</taxon>
    </lineage>
</organism>
<dbReference type="RefSeq" id="WP_089002564.1">
    <property type="nucleotide sequence ID" value="NZ_JBFAAC010000007.1"/>
</dbReference>
<dbReference type="Pfam" id="PF01757">
    <property type="entry name" value="Acyl_transf_3"/>
    <property type="match status" value="1"/>
</dbReference>
<dbReference type="PANTHER" id="PTHR36927">
    <property type="entry name" value="BLR4337 PROTEIN"/>
    <property type="match status" value="1"/>
</dbReference>
<feature type="transmembrane region" description="Helical" evidence="1">
    <location>
        <begin position="334"/>
        <end position="356"/>
    </location>
</feature>
<name>A0A1C5GIW3_MICEH</name>
<keyword evidence="4" id="KW-1185">Reference proteome</keyword>
<accession>A0A1C5GIW3</accession>
<keyword evidence="1" id="KW-0812">Transmembrane</keyword>
<feature type="domain" description="Acyltransferase 3" evidence="2">
    <location>
        <begin position="20"/>
        <end position="377"/>
    </location>
</feature>
<keyword evidence="1" id="KW-1133">Transmembrane helix</keyword>
<dbReference type="AlphaFoldDB" id="A0A1C5GIW3"/>
<feature type="transmembrane region" description="Helical" evidence="1">
    <location>
        <begin position="24"/>
        <end position="43"/>
    </location>
</feature>
<feature type="transmembrane region" description="Helical" evidence="1">
    <location>
        <begin position="102"/>
        <end position="125"/>
    </location>
</feature>
<reference evidence="3 4" key="1">
    <citation type="submission" date="2016-06" db="EMBL/GenBank/DDBJ databases">
        <authorList>
            <person name="Kjaerup R.B."/>
            <person name="Dalgaard T.S."/>
            <person name="Juul-Madsen H.R."/>
        </authorList>
    </citation>
    <scope>NUCLEOTIDE SEQUENCE [LARGE SCALE GENOMIC DNA]</scope>
    <source>
        <strain evidence="3 4">DSM 43913</strain>
    </source>
</reference>
<dbReference type="GO" id="GO:0016747">
    <property type="term" value="F:acyltransferase activity, transferring groups other than amino-acyl groups"/>
    <property type="evidence" value="ECO:0007669"/>
    <property type="project" value="InterPro"/>
</dbReference>
<dbReference type="Proteomes" id="UP000198251">
    <property type="component" value="Chromosome I"/>
</dbReference>
<feature type="transmembrane region" description="Helical" evidence="1">
    <location>
        <begin position="63"/>
        <end position="82"/>
    </location>
</feature>
<feature type="transmembrane region" description="Helical" evidence="1">
    <location>
        <begin position="294"/>
        <end position="314"/>
    </location>
</feature>
<evidence type="ECO:0000313" key="4">
    <source>
        <dbReference type="Proteomes" id="UP000198251"/>
    </source>
</evidence>
<feature type="transmembrane region" description="Helical" evidence="1">
    <location>
        <begin position="145"/>
        <end position="168"/>
    </location>
</feature>
<feature type="transmembrane region" description="Helical" evidence="1">
    <location>
        <begin position="362"/>
        <end position="381"/>
    </location>
</feature>
<dbReference type="PANTHER" id="PTHR36927:SF1">
    <property type="entry name" value="MDO-LIKE PROTEIN"/>
    <property type="match status" value="1"/>
</dbReference>
<dbReference type="InterPro" id="IPR002656">
    <property type="entry name" value="Acyl_transf_3_dom"/>
</dbReference>
<keyword evidence="1" id="KW-0472">Membrane</keyword>
<feature type="transmembrane region" description="Helical" evidence="1">
    <location>
        <begin position="260"/>
        <end position="282"/>
    </location>
</feature>
<evidence type="ECO:0000256" key="1">
    <source>
        <dbReference type="SAM" id="Phobius"/>
    </source>
</evidence>
<feature type="transmembrane region" description="Helical" evidence="1">
    <location>
        <begin position="229"/>
        <end position="248"/>
    </location>
</feature>
<gene>
    <name evidence="3" type="ORF">GA0070610_5406</name>
</gene>